<keyword evidence="3" id="KW-1185">Reference proteome</keyword>
<organism evidence="2 3">
    <name type="scientific">Crucibulum laeve</name>
    <dbReference type="NCBI Taxonomy" id="68775"/>
    <lineage>
        <taxon>Eukaryota</taxon>
        <taxon>Fungi</taxon>
        <taxon>Dikarya</taxon>
        <taxon>Basidiomycota</taxon>
        <taxon>Agaricomycotina</taxon>
        <taxon>Agaricomycetes</taxon>
        <taxon>Agaricomycetidae</taxon>
        <taxon>Agaricales</taxon>
        <taxon>Agaricineae</taxon>
        <taxon>Nidulariaceae</taxon>
        <taxon>Crucibulum</taxon>
    </lineage>
</organism>
<name>A0A5C3MC52_9AGAR</name>
<evidence type="ECO:0000313" key="2">
    <source>
        <dbReference type="EMBL" id="TFK41418.1"/>
    </source>
</evidence>
<proteinExistence type="predicted"/>
<dbReference type="AlphaFoldDB" id="A0A5C3MC52"/>
<feature type="transmembrane region" description="Helical" evidence="1">
    <location>
        <begin position="65"/>
        <end position="86"/>
    </location>
</feature>
<keyword evidence="1" id="KW-0812">Transmembrane</keyword>
<evidence type="ECO:0000313" key="3">
    <source>
        <dbReference type="Proteomes" id="UP000308652"/>
    </source>
</evidence>
<reference evidence="2 3" key="1">
    <citation type="journal article" date="2019" name="Nat. Ecol. Evol.">
        <title>Megaphylogeny resolves global patterns of mushroom evolution.</title>
        <authorList>
            <person name="Varga T."/>
            <person name="Krizsan K."/>
            <person name="Foldi C."/>
            <person name="Dima B."/>
            <person name="Sanchez-Garcia M."/>
            <person name="Sanchez-Ramirez S."/>
            <person name="Szollosi G.J."/>
            <person name="Szarkandi J.G."/>
            <person name="Papp V."/>
            <person name="Albert L."/>
            <person name="Andreopoulos W."/>
            <person name="Angelini C."/>
            <person name="Antonin V."/>
            <person name="Barry K.W."/>
            <person name="Bougher N.L."/>
            <person name="Buchanan P."/>
            <person name="Buyck B."/>
            <person name="Bense V."/>
            <person name="Catcheside P."/>
            <person name="Chovatia M."/>
            <person name="Cooper J."/>
            <person name="Damon W."/>
            <person name="Desjardin D."/>
            <person name="Finy P."/>
            <person name="Geml J."/>
            <person name="Haridas S."/>
            <person name="Hughes K."/>
            <person name="Justo A."/>
            <person name="Karasinski D."/>
            <person name="Kautmanova I."/>
            <person name="Kiss B."/>
            <person name="Kocsube S."/>
            <person name="Kotiranta H."/>
            <person name="LaButti K.M."/>
            <person name="Lechner B.E."/>
            <person name="Liimatainen K."/>
            <person name="Lipzen A."/>
            <person name="Lukacs Z."/>
            <person name="Mihaltcheva S."/>
            <person name="Morgado L.N."/>
            <person name="Niskanen T."/>
            <person name="Noordeloos M.E."/>
            <person name="Ohm R.A."/>
            <person name="Ortiz-Santana B."/>
            <person name="Ovrebo C."/>
            <person name="Racz N."/>
            <person name="Riley R."/>
            <person name="Savchenko A."/>
            <person name="Shiryaev A."/>
            <person name="Soop K."/>
            <person name="Spirin V."/>
            <person name="Szebenyi C."/>
            <person name="Tomsovsky M."/>
            <person name="Tulloss R.E."/>
            <person name="Uehling J."/>
            <person name="Grigoriev I.V."/>
            <person name="Vagvolgyi C."/>
            <person name="Papp T."/>
            <person name="Martin F.M."/>
            <person name="Miettinen O."/>
            <person name="Hibbett D.S."/>
            <person name="Nagy L.G."/>
        </authorList>
    </citation>
    <scope>NUCLEOTIDE SEQUENCE [LARGE SCALE GENOMIC DNA]</scope>
    <source>
        <strain evidence="2 3">CBS 166.37</strain>
    </source>
</reference>
<protein>
    <submittedName>
        <fullName evidence="2">Uncharacterized protein</fullName>
    </submittedName>
</protein>
<dbReference type="Proteomes" id="UP000308652">
    <property type="component" value="Unassembled WGS sequence"/>
</dbReference>
<evidence type="ECO:0000256" key="1">
    <source>
        <dbReference type="SAM" id="Phobius"/>
    </source>
</evidence>
<keyword evidence="1" id="KW-0472">Membrane</keyword>
<gene>
    <name evidence="2" type="ORF">BDQ12DRAFT_384810</name>
</gene>
<keyword evidence="1" id="KW-1133">Transmembrane helix</keyword>
<accession>A0A5C3MC52</accession>
<dbReference type="EMBL" id="ML213594">
    <property type="protein sequence ID" value="TFK41418.1"/>
    <property type="molecule type" value="Genomic_DNA"/>
</dbReference>
<sequence length="122" mass="13657">MKISSRMIPKAIAKRAFLSSEKAKQAHVSLALFLVVRYSLSEHSPMAHTATPCTHIRLLPRSTVALGMYAIRLITAFVLTFLVIAVTGRIHQALHLIFTSRTYSREPDLQQDVIFSSARCFS</sequence>